<comment type="caution">
    <text evidence="3">The sequence shown here is derived from an EMBL/GenBank/DDBJ whole genome shotgun (WGS) entry which is preliminary data.</text>
</comment>
<keyword evidence="1" id="KW-0812">Transmembrane</keyword>
<dbReference type="Gene3D" id="3.60.21.10">
    <property type="match status" value="1"/>
</dbReference>
<protein>
    <submittedName>
        <fullName evidence="3">Metallophosphoesterase</fullName>
    </submittedName>
</protein>
<reference evidence="3 4" key="1">
    <citation type="submission" date="2011-06" db="EMBL/GenBank/DDBJ databases">
        <authorList>
            <person name="Muzny D."/>
            <person name="Qin X."/>
            <person name="Deng J."/>
            <person name="Jiang H."/>
            <person name="Liu Y."/>
            <person name="Qu J."/>
            <person name="Song X.-Z."/>
            <person name="Zhang L."/>
            <person name="Thornton R."/>
            <person name="Coyle M."/>
            <person name="Francisco L."/>
            <person name="Jackson L."/>
            <person name="Javaid M."/>
            <person name="Korchina V."/>
            <person name="Kovar C."/>
            <person name="Mata R."/>
            <person name="Mathew T."/>
            <person name="Ngo R."/>
            <person name="Nguyen L."/>
            <person name="Nguyen N."/>
            <person name="Okwuonu G."/>
            <person name="Ongeri F."/>
            <person name="Pham C."/>
            <person name="Simmons D."/>
            <person name="Wilczek-Boney K."/>
            <person name="Hale W."/>
            <person name="Jakkamsetti A."/>
            <person name="Pham P."/>
            <person name="Ruth R."/>
            <person name="San Lucas F."/>
            <person name="Warren J."/>
            <person name="Zhang J."/>
            <person name="Zhao Z."/>
            <person name="Zhou C."/>
            <person name="Zhu D."/>
            <person name="Lee S."/>
            <person name="Bess C."/>
            <person name="Blankenburg K."/>
            <person name="Forbes L."/>
            <person name="Fu Q."/>
            <person name="Gubbala S."/>
            <person name="Hirani K."/>
            <person name="Jayaseelan J.C."/>
            <person name="Lara F."/>
            <person name="Munidasa M."/>
            <person name="Palculict T."/>
            <person name="Patil S."/>
            <person name="Pu L.-L."/>
            <person name="Saada N."/>
            <person name="Tang L."/>
            <person name="Weissenberger G."/>
            <person name="Zhu Y."/>
            <person name="Hemphill L."/>
            <person name="Shang Y."/>
            <person name="Youmans B."/>
            <person name="Ayvaz T."/>
            <person name="Ross M."/>
            <person name="Santibanez J."/>
            <person name="Aqrawi P."/>
            <person name="Gross S."/>
            <person name="Joshi V."/>
            <person name="Fowler G."/>
            <person name="Nazareth L."/>
            <person name="Reid J."/>
            <person name="Worley K."/>
            <person name="Petrosino J."/>
            <person name="Highlander S."/>
            <person name="Gibbs R."/>
        </authorList>
    </citation>
    <scope>NUCLEOTIDE SEQUENCE [LARGE SCALE GENOMIC DNA]</scope>
    <source>
        <strain evidence="3 4">9715</strain>
    </source>
</reference>
<dbReference type="AlphaFoldDB" id="G4CR65"/>
<dbReference type="PANTHER" id="PTHR31302">
    <property type="entry name" value="TRANSMEMBRANE PROTEIN WITH METALLOPHOSPHOESTERASE DOMAIN-RELATED"/>
    <property type="match status" value="1"/>
</dbReference>
<evidence type="ECO:0000259" key="2">
    <source>
        <dbReference type="Pfam" id="PF00149"/>
    </source>
</evidence>
<evidence type="ECO:0000256" key="1">
    <source>
        <dbReference type="SAM" id="Phobius"/>
    </source>
</evidence>
<dbReference type="HOGENOM" id="CLU_025443_0_0_4"/>
<dbReference type="Pfam" id="PF00149">
    <property type="entry name" value="Metallophos"/>
    <property type="match status" value="1"/>
</dbReference>
<dbReference type="InterPro" id="IPR004843">
    <property type="entry name" value="Calcineurin-like_PHP"/>
</dbReference>
<evidence type="ECO:0000313" key="4">
    <source>
        <dbReference type="Proteomes" id="UP000005336"/>
    </source>
</evidence>
<dbReference type="InterPro" id="IPR051158">
    <property type="entry name" value="Metallophosphoesterase_sf"/>
</dbReference>
<feature type="transmembrane region" description="Helical" evidence="1">
    <location>
        <begin position="113"/>
        <end position="134"/>
    </location>
</feature>
<dbReference type="SUPFAM" id="SSF56300">
    <property type="entry name" value="Metallo-dependent phosphatases"/>
    <property type="match status" value="1"/>
</dbReference>
<proteinExistence type="predicted"/>
<name>G4CR65_9NEIS</name>
<feature type="transmembrane region" description="Helical" evidence="1">
    <location>
        <begin position="49"/>
        <end position="70"/>
    </location>
</feature>
<keyword evidence="1" id="KW-0472">Membrane</keyword>
<gene>
    <name evidence="3" type="ORF">HMPREF9370_1575</name>
</gene>
<dbReference type="PANTHER" id="PTHR31302:SF0">
    <property type="entry name" value="TRANSMEMBRANE PROTEIN WITH METALLOPHOSPHOESTERASE DOMAIN"/>
    <property type="match status" value="1"/>
</dbReference>
<dbReference type="Proteomes" id="UP000005336">
    <property type="component" value="Unassembled WGS sequence"/>
</dbReference>
<organism evidence="3 4">
    <name type="scientific">Neisseria wadsworthii 9715</name>
    <dbReference type="NCBI Taxonomy" id="1030841"/>
    <lineage>
        <taxon>Bacteria</taxon>
        <taxon>Pseudomonadati</taxon>
        <taxon>Pseudomonadota</taxon>
        <taxon>Betaproteobacteria</taxon>
        <taxon>Neisseriales</taxon>
        <taxon>Neisseriaceae</taxon>
        <taxon>Neisseria</taxon>
    </lineage>
</organism>
<sequence>MLKFASLYFRNGFMFFAFIFCVLQVFTFCFAKFWQWFLKTEKGTLRHRMILIGAFVFSNSLLVLTFLRYWRFMFRVSAGWMVLMLFTVFTSAAVFLVWLALRKRVVQHTLAMGLRTFSVLFFCGITAYAVYSAYVPVVKRMTVTIDKPLDKPVRIGMASDLHLGHLFRGKQLDDLAAIMDKEKVDIVLLPGDIMDDDTEAYRELNMKPSLMKLRAPLGVYATMGNHDLFGHEREIHKALTEAGVIVLHDDVVHIDNRFWLIGRPDDNAKNRMQTEDLLLKTDPKQPVFLLDHRPTEIHKHEKLPIDVQVSGHVHNGQVFPANFVVKFLNRVSYGYEPLGMGHYFVTSGYGFWGVPFRLGSQSEVWIIDVQSRAQK</sequence>
<dbReference type="PATRIC" id="fig|1030841.3.peg.1559"/>
<feature type="domain" description="Calcineurin-like phosphoesterase" evidence="2">
    <location>
        <begin position="154"/>
        <end position="315"/>
    </location>
</feature>
<dbReference type="GO" id="GO:0016787">
    <property type="term" value="F:hydrolase activity"/>
    <property type="evidence" value="ECO:0007669"/>
    <property type="project" value="InterPro"/>
</dbReference>
<feature type="transmembrane region" description="Helical" evidence="1">
    <location>
        <begin position="12"/>
        <end position="37"/>
    </location>
</feature>
<dbReference type="EMBL" id="AGAZ01000058">
    <property type="protein sequence ID" value="EGZ45478.1"/>
    <property type="molecule type" value="Genomic_DNA"/>
</dbReference>
<keyword evidence="4" id="KW-1185">Reference proteome</keyword>
<feature type="transmembrane region" description="Helical" evidence="1">
    <location>
        <begin position="76"/>
        <end position="101"/>
    </location>
</feature>
<evidence type="ECO:0000313" key="3">
    <source>
        <dbReference type="EMBL" id="EGZ45478.1"/>
    </source>
</evidence>
<keyword evidence="1" id="KW-1133">Transmembrane helix</keyword>
<accession>G4CR65</accession>
<dbReference type="InterPro" id="IPR029052">
    <property type="entry name" value="Metallo-depent_PP-like"/>
</dbReference>